<dbReference type="AlphaFoldDB" id="A0AAE0KDK3"/>
<proteinExistence type="predicted"/>
<name>A0AAE0KDK3_9PEZI</name>
<dbReference type="PANTHER" id="PTHR10622:SF10">
    <property type="entry name" value="HET DOMAIN-CONTAINING PROTEIN"/>
    <property type="match status" value="1"/>
</dbReference>
<dbReference type="InterPro" id="IPR010730">
    <property type="entry name" value="HET"/>
</dbReference>
<reference evidence="2" key="2">
    <citation type="submission" date="2023-06" db="EMBL/GenBank/DDBJ databases">
        <authorList>
            <consortium name="Lawrence Berkeley National Laboratory"/>
            <person name="Haridas S."/>
            <person name="Hensen N."/>
            <person name="Bonometti L."/>
            <person name="Westerberg I."/>
            <person name="Brannstrom I.O."/>
            <person name="Guillou S."/>
            <person name="Cros-Aarteil S."/>
            <person name="Calhoun S."/>
            <person name="Kuo A."/>
            <person name="Mondo S."/>
            <person name="Pangilinan J."/>
            <person name="Riley R."/>
            <person name="Labutti K."/>
            <person name="Andreopoulos B."/>
            <person name="Lipzen A."/>
            <person name="Chen C."/>
            <person name="Yanf M."/>
            <person name="Daum C."/>
            <person name="Ng V."/>
            <person name="Clum A."/>
            <person name="Steindorff A."/>
            <person name="Ohm R."/>
            <person name="Martin F."/>
            <person name="Silar P."/>
            <person name="Natvig D."/>
            <person name="Lalanne C."/>
            <person name="Gautier V."/>
            <person name="Ament-Velasquez S.L."/>
            <person name="Kruys A."/>
            <person name="Hutchinson M.I."/>
            <person name="Powell A.J."/>
            <person name="Barry K."/>
            <person name="Miller A.N."/>
            <person name="Grigoriev I.V."/>
            <person name="Debuchy R."/>
            <person name="Gladieux P."/>
            <person name="Thoren M.H."/>
            <person name="Johannesson H."/>
        </authorList>
    </citation>
    <scope>NUCLEOTIDE SEQUENCE</scope>
    <source>
        <strain evidence="2">CBS 958.72</strain>
    </source>
</reference>
<evidence type="ECO:0000313" key="2">
    <source>
        <dbReference type="EMBL" id="KAK3374242.1"/>
    </source>
</evidence>
<gene>
    <name evidence="2" type="ORF">B0T24DRAFT_594351</name>
</gene>
<organism evidence="2 3">
    <name type="scientific">Lasiosphaeria ovina</name>
    <dbReference type="NCBI Taxonomy" id="92902"/>
    <lineage>
        <taxon>Eukaryota</taxon>
        <taxon>Fungi</taxon>
        <taxon>Dikarya</taxon>
        <taxon>Ascomycota</taxon>
        <taxon>Pezizomycotina</taxon>
        <taxon>Sordariomycetes</taxon>
        <taxon>Sordariomycetidae</taxon>
        <taxon>Sordariales</taxon>
        <taxon>Lasiosphaeriaceae</taxon>
        <taxon>Lasiosphaeria</taxon>
    </lineage>
</organism>
<sequence>MSLQILGACFANLNVTVQIAKLVDTSANTLTLNMRNVYESLPQTYRGDMKTLTILFRYSDWDKSVFLFAQNENTGKFKIYNAGKGKKLDFVVDISLLPAIRGRTNQIYAACYASRAITDPAVLGKLTHAMNEKTAYPVGNSSLGGDPWKGIDKFLNVYYGPIVMPGEKLDANKLMLGETPPFVLSPTLKGLGTCPFLTAELPPYAILSHTWGPDELCHQDMADISRQRHGRGYAKIKRFCKRALRDGYIYGWVDTVCI</sequence>
<feature type="domain" description="Heterokaryon incompatibility" evidence="1">
    <location>
        <begin position="204"/>
        <end position="258"/>
    </location>
</feature>
<dbReference type="Proteomes" id="UP001287356">
    <property type="component" value="Unassembled WGS sequence"/>
</dbReference>
<accession>A0AAE0KDK3</accession>
<comment type="caution">
    <text evidence="2">The sequence shown here is derived from an EMBL/GenBank/DDBJ whole genome shotgun (WGS) entry which is preliminary data.</text>
</comment>
<protein>
    <recommendedName>
        <fullName evidence="1">Heterokaryon incompatibility domain-containing protein</fullName>
    </recommendedName>
</protein>
<dbReference type="Pfam" id="PF06985">
    <property type="entry name" value="HET"/>
    <property type="match status" value="1"/>
</dbReference>
<evidence type="ECO:0000313" key="3">
    <source>
        <dbReference type="Proteomes" id="UP001287356"/>
    </source>
</evidence>
<evidence type="ECO:0000259" key="1">
    <source>
        <dbReference type="Pfam" id="PF06985"/>
    </source>
</evidence>
<reference evidence="2" key="1">
    <citation type="journal article" date="2023" name="Mol. Phylogenet. Evol.">
        <title>Genome-scale phylogeny and comparative genomics of the fungal order Sordariales.</title>
        <authorList>
            <person name="Hensen N."/>
            <person name="Bonometti L."/>
            <person name="Westerberg I."/>
            <person name="Brannstrom I.O."/>
            <person name="Guillou S."/>
            <person name="Cros-Aarteil S."/>
            <person name="Calhoun S."/>
            <person name="Haridas S."/>
            <person name="Kuo A."/>
            <person name="Mondo S."/>
            <person name="Pangilinan J."/>
            <person name="Riley R."/>
            <person name="LaButti K."/>
            <person name="Andreopoulos B."/>
            <person name="Lipzen A."/>
            <person name="Chen C."/>
            <person name="Yan M."/>
            <person name="Daum C."/>
            <person name="Ng V."/>
            <person name="Clum A."/>
            <person name="Steindorff A."/>
            <person name="Ohm R.A."/>
            <person name="Martin F."/>
            <person name="Silar P."/>
            <person name="Natvig D.O."/>
            <person name="Lalanne C."/>
            <person name="Gautier V."/>
            <person name="Ament-Velasquez S.L."/>
            <person name="Kruys A."/>
            <person name="Hutchinson M.I."/>
            <person name="Powell A.J."/>
            <person name="Barry K."/>
            <person name="Miller A.N."/>
            <person name="Grigoriev I.V."/>
            <person name="Debuchy R."/>
            <person name="Gladieux P."/>
            <person name="Hiltunen Thoren M."/>
            <person name="Johannesson H."/>
        </authorList>
    </citation>
    <scope>NUCLEOTIDE SEQUENCE</scope>
    <source>
        <strain evidence="2">CBS 958.72</strain>
    </source>
</reference>
<dbReference type="EMBL" id="JAULSN010000004">
    <property type="protein sequence ID" value="KAK3374242.1"/>
    <property type="molecule type" value="Genomic_DNA"/>
</dbReference>
<keyword evidence="3" id="KW-1185">Reference proteome</keyword>
<dbReference type="PANTHER" id="PTHR10622">
    <property type="entry name" value="HET DOMAIN-CONTAINING PROTEIN"/>
    <property type="match status" value="1"/>
</dbReference>